<name>A0A7M2WTR9_9BACT</name>
<dbReference type="Gene3D" id="3.40.50.920">
    <property type="match status" value="1"/>
</dbReference>
<evidence type="ECO:0000259" key="4">
    <source>
        <dbReference type="SMART" id="SM00861"/>
    </source>
</evidence>
<dbReference type="Pfam" id="PF02779">
    <property type="entry name" value="Transket_pyr"/>
    <property type="match status" value="1"/>
</dbReference>
<dbReference type="SMART" id="SM00861">
    <property type="entry name" value="Transket_pyr"/>
    <property type="match status" value="1"/>
</dbReference>
<dbReference type="InterPro" id="IPR029061">
    <property type="entry name" value="THDP-binding"/>
</dbReference>
<dbReference type="SUPFAM" id="SSF52922">
    <property type="entry name" value="TK C-terminal domain-like"/>
    <property type="match status" value="1"/>
</dbReference>
<dbReference type="AlphaFoldDB" id="A0A7M2WTR9"/>
<dbReference type="FunFam" id="3.40.50.920:FF:000001">
    <property type="entry name" value="Pyruvate dehydrogenase E1 beta subunit"/>
    <property type="match status" value="1"/>
</dbReference>
<protein>
    <submittedName>
        <fullName evidence="5">Alpha-ketoacid dehydrogenase subunit beta</fullName>
    </submittedName>
</protein>
<dbReference type="EMBL" id="CP063458">
    <property type="protein sequence ID" value="QOV88917.1"/>
    <property type="molecule type" value="Genomic_DNA"/>
</dbReference>
<organism evidence="5 6">
    <name type="scientific">Humisphaera borealis</name>
    <dbReference type="NCBI Taxonomy" id="2807512"/>
    <lineage>
        <taxon>Bacteria</taxon>
        <taxon>Pseudomonadati</taxon>
        <taxon>Planctomycetota</taxon>
        <taxon>Phycisphaerae</taxon>
        <taxon>Tepidisphaerales</taxon>
        <taxon>Tepidisphaeraceae</taxon>
        <taxon>Humisphaera</taxon>
    </lineage>
</organism>
<dbReference type="Pfam" id="PF02780">
    <property type="entry name" value="Transketolase_C"/>
    <property type="match status" value="1"/>
</dbReference>
<dbReference type="GO" id="GO:0016491">
    <property type="term" value="F:oxidoreductase activity"/>
    <property type="evidence" value="ECO:0007669"/>
    <property type="project" value="UniProtKB-KW"/>
</dbReference>
<proteinExistence type="predicted"/>
<gene>
    <name evidence="5" type="ORF">IPV69_22230</name>
</gene>
<dbReference type="InterPro" id="IPR005475">
    <property type="entry name" value="Transketolase-like_Pyr-bd"/>
</dbReference>
<dbReference type="FunFam" id="3.40.50.970:FF:000001">
    <property type="entry name" value="Pyruvate dehydrogenase E1 beta subunit"/>
    <property type="match status" value="1"/>
</dbReference>
<evidence type="ECO:0000313" key="6">
    <source>
        <dbReference type="Proteomes" id="UP000593765"/>
    </source>
</evidence>
<dbReference type="Proteomes" id="UP000593765">
    <property type="component" value="Chromosome"/>
</dbReference>
<evidence type="ECO:0000256" key="2">
    <source>
        <dbReference type="ARBA" id="ARBA00023002"/>
    </source>
</evidence>
<dbReference type="KEGG" id="hbs:IPV69_22230"/>
<dbReference type="InterPro" id="IPR009014">
    <property type="entry name" value="Transketo_C/PFOR_II"/>
</dbReference>
<evidence type="ECO:0000256" key="1">
    <source>
        <dbReference type="ARBA" id="ARBA00001964"/>
    </source>
</evidence>
<keyword evidence="6" id="KW-1185">Reference proteome</keyword>
<keyword evidence="2" id="KW-0560">Oxidoreductase</keyword>
<dbReference type="RefSeq" id="WP_206291925.1">
    <property type="nucleotide sequence ID" value="NZ_CP063458.1"/>
</dbReference>
<reference evidence="5 6" key="1">
    <citation type="submission" date="2020-10" db="EMBL/GenBank/DDBJ databases">
        <title>Wide distribution of Phycisphaera-like planctomycetes from WD2101 soil group in peatlands and genome analysis of the first cultivated representative.</title>
        <authorList>
            <person name="Dedysh S.N."/>
            <person name="Beletsky A.V."/>
            <person name="Ivanova A."/>
            <person name="Kulichevskaya I.S."/>
            <person name="Suzina N.E."/>
            <person name="Philippov D.A."/>
            <person name="Rakitin A.L."/>
            <person name="Mardanov A.V."/>
            <person name="Ravin N.V."/>
        </authorList>
    </citation>
    <scope>NUCLEOTIDE SEQUENCE [LARGE SCALE GENOMIC DNA]</scope>
    <source>
        <strain evidence="5 6">M1803</strain>
    </source>
</reference>
<evidence type="ECO:0000256" key="3">
    <source>
        <dbReference type="ARBA" id="ARBA00023052"/>
    </source>
</evidence>
<accession>A0A7M2WTR9</accession>
<evidence type="ECO:0000313" key="5">
    <source>
        <dbReference type="EMBL" id="QOV88917.1"/>
    </source>
</evidence>
<keyword evidence="3" id="KW-0786">Thiamine pyrophosphate</keyword>
<sequence length="328" mass="36307">MAVLQLREALRAAMTEEMDRDPNVFLLGEEVAEYNGAYKVSQGMLDKYGPGRVIDTPISEAAFSGLAVGAATMGLRPIVEFMSWSFTWVCIDQIVNNAANVRYMSGGQYKVPVVFRGGNGIAHQLGATHSHRMESVYARIPGLITVCPSTPAEAKGLLKSAIRCDDPVIFLESEKMLNEKGEVPDDTNFTIPLGVANVERQGKDVTILSYGRPLQRVVRPAVEALVNDHQIDVELIDLRTLRPLDLHTIVESVKKTGRCVIVDEDWGYAGMGSGILYKIQKPCFDYLDAPIEYVHSDEIPVPFNHYLEEAMMPSVDRIVSAVKDVCYR</sequence>
<dbReference type="CDD" id="cd07036">
    <property type="entry name" value="TPP_PYR_E1-PDHc-beta_like"/>
    <property type="match status" value="1"/>
</dbReference>
<dbReference type="PANTHER" id="PTHR43257">
    <property type="entry name" value="PYRUVATE DEHYDROGENASE E1 COMPONENT BETA SUBUNIT"/>
    <property type="match status" value="1"/>
</dbReference>
<dbReference type="InterPro" id="IPR033248">
    <property type="entry name" value="Transketolase_C"/>
</dbReference>
<dbReference type="PANTHER" id="PTHR43257:SF2">
    <property type="entry name" value="PYRUVATE DEHYDROGENASE E1 COMPONENT SUBUNIT BETA"/>
    <property type="match status" value="1"/>
</dbReference>
<dbReference type="NCBIfam" id="NF006667">
    <property type="entry name" value="PRK09212.1"/>
    <property type="match status" value="1"/>
</dbReference>
<feature type="domain" description="Transketolase-like pyrimidine-binding" evidence="4">
    <location>
        <begin position="4"/>
        <end position="179"/>
    </location>
</feature>
<comment type="cofactor">
    <cofactor evidence="1">
        <name>thiamine diphosphate</name>
        <dbReference type="ChEBI" id="CHEBI:58937"/>
    </cofactor>
</comment>
<dbReference type="Gene3D" id="3.40.50.970">
    <property type="match status" value="1"/>
</dbReference>
<dbReference type="SUPFAM" id="SSF52518">
    <property type="entry name" value="Thiamin diphosphate-binding fold (THDP-binding)"/>
    <property type="match status" value="1"/>
</dbReference>